<sequence length="138" mass="15665">MPYLENILKKTQHKEIYQTKNELLPGVLNTSKYTTLLRHPTSSTSWANKPELYAPPFEKEGVKHIPPLGLHENNEVYGKQLFFTVSGTTVENGFFGGEFRDCLSLVFQGCKRRQARTGPLKDDGPLDYYVALRCDGNL</sequence>
<dbReference type="Proteomes" id="UP001054837">
    <property type="component" value="Unassembled WGS sequence"/>
</dbReference>
<keyword evidence="2" id="KW-1185">Reference proteome</keyword>
<accession>A0AAV4UU91</accession>
<reference evidence="1 2" key="1">
    <citation type="submission" date="2021-06" db="EMBL/GenBank/DDBJ databases">
        <title>Caerostris darwini draft genome.</title>
        <authorList>
            <person name="Kono N."/>
            <person name="Arakawa K."/>
        </authorList>
    </citation>
    <scope>NUCLEOTIDE SEQUENCE [LARGE SCALE GENOMIC DNA]</scope>
</reference>
<proteinExistence type="predicted"/>
<gene>
    <name evidence="1" type="ORF">CDAR_541711</name>
</gene>
<comment type="caution">
    <text evidence="1">The sequence shown here is derived from an EMBL/GenBank/DDBJ whole genome shotgun (WGS) entry which is preliminary data.</text>
</comment>
<evidence type="ECO:0000313" key="1">
    <source>
        <dbReference type="EMBL" id="GIY61397.1"/>
    </source>
</evidence>
<name>A0AAV4UU91_9ARAC</name>
<dbReference type="AlphaFoldDB" id="A0AAV4UU91"/>
<dbReference type="EMBL" id="BPLQ01011939">
    <property type="protein sequence ID" value="GIY61397.1"/>
    <property type="molecule type" value="Genomic_DNA"/>
</dbReference>
<evidence type="ECO:0000313" key="2">
    <source>
        <dbReference type="Proteomes" id="UP001054837"/>
    </source>
</evidence>
<organism evidence="1 2">
    <name type="scientific">Caerostris darwini</name>
    <dbReference type="NCBI Taxonomy" id="1538125"/>
    <lineage>
        <taxon>Eukaryota</taxon>
        <taxon>Metazoa</taxon>
        <taxon>Ecdysozoa</taxon>
        <taxon>Arthropoda</taxon>
        <taxon>Chelicerata</taxon>
        <taxon>Arachnida</taxon>
        <taxon>Araneae</taxon>
        <taxon>Araneomorphae</taxon>
        <taxon>Entelegynae</taxon>
        <taxon>Araneoidea</taxon>
        <taxon>Araneidae</taxon>
        <taxon>Caerostris</taxon>
    </lineage>
</organism>
<protein>
    <submittedName>
        <fullName evidence="1">Uncharacterized protein</fullName>
    </submittedName>
</protein>